<sequence length="420" mass="46541">MAAEVNISESLAVNNELLDQLLPTLSEEDIVQYRDEHFPQDSLLRQSARVDNPREWIDAGRTSTNPGQHSTHPKPSSDRLWPCHTVNRSRPESVSFTWGELRAVLSGPPDTVVSSSQSPTMTSGHLRVHAPGFPLLLGLALCLRYRRQFRSGASSKHGRTRIADGGRVKRKQSDVLPDTDIRSAQRLITLTSAHKCWIVPRDGTNTAYLLDLRDSTLPWTRNGNAMSMVAIVKSEDQDAWRNSTGGSATQAYKIRAFGPDLRALKPTASTTYSTCCRRRAPQPLRAVDAQRSPLCFKLLFPSLPSVSSQSFRLPLAIESWPKSHFAALPMSKYQIRFLPHVPSFHGRPSSLSPGYVSFIGTPRIADDEFQLDPDEAIEVDDDPEADLIPDAPPETDGALTEATCRHLLDLTPLIFSAQSF</sequence>
<dbReference type="Proteomes" id="UP000313359">
    <property type="component" value="Unassembled WGS sequence"/>
</dbReference>
<evidence type="ECO:0000313" key="2">
    <source>
        <dbReference type="EMBL" id="RPD57658.1"/>
    </source>
</evidence>
<evidence type="ECO:0000313" key="3">
    <source>
        <dbReference type="Proteomes" id="UP000313359"/>
    </source>
</evidence>
<name>A0A5C2S2I9_9APHY</name>
<gene>
    <name evidence="2" type="ORF">L227DRAFT_613372</name>
</gene>
<feature type="compositionally biased region" description="Polar residues" evidence="1">
    <location>
        <begin position="61"/>
        <end position="74"/>
    </location>
</feature>
<feature type="region of interest" description="Disordered" evidence="1">
    <location>
        <begin position="57"/>
        <end position="80"/>
    </location>
</feature>
<organism evidence="2 3">
    <name type="scientific">Lentinus tigrinus ALCF2SS1-6</name>
    <dbReference type="NCBI Taxonomy" id="1328759"/>
    <lineage>
        <taxon>Eukaryota</taxon>
        <taxon>Fungi</taxon>
        <taxon>Dikarya</taxon>
        <taxon>Basidiomycota</taxon>
        <taxon>Agaricomycotina</taxon>
        <taxon>Agaricomycetes</taxon>
        <taxon>Polyporales</taxon>
        <taxon>Polyporaceae</taxon>
        <taxon>Lentinus</taxon>
    </lineage>
</organism>
<proteinExistence type="predicted"/>
<dbReference type="AlphaFoldDB" id="A0A5C2S2I9"/>
<dbReference type="EMBL" id="ML122279">
    <property type="protein sequence ID" value="RPD57658.1"/>
    <property type="molecule type" value="Genomic_DNA"/>
</dbReference>
<dbReference type="OrthoDB" id="3248060at2759"/>
<keyword evidence="3" id="KW-1185">Reference proteome</keyword>
<reference evidence="2" key="1">
    <citation type="journal article" date="2018" name="Genome Biol. Evol.">
        <title>Genomics and development of Lentinus tigrinus, a white-rot wood-decaying mushroom with dimorphic fruiting bodies.</title>
        <authorList>
            <person name="Wu B."/>
            <person name="Xu Z."/>
            <person name="Knudson A."/>
            <person name="Carlson A."/>
            <person name="Chen N."/>
            <person name="Kovaka S."/>
            <person name="LaButti K."/>
            <person name="Lipzen A."/>
            <person name="Pennachio C."/>
            <person name="Riley R."/>
            <person name="Schakwitz W."/>
            <person name="Umezawa K."/>
            <person name="Ohm R.A."/>
            <person name="Grigoriev I.V."/>
            <person name="Nagy L.G."/>
            <person name="Gibbons J."/>
            <person name="Hibbett D."/>
        </authorList>
    </citation>
    <scope>NUCLEOTIDE SEQUENCE [LARGE SCALE GENOMIC DNA]</scope>
    <source>
        <strain evidence="2">ALCF2SS1-6</strain>
    </source>
</reference>
<feature type="compositionally biased region" description="Basic and acidic residues" evidence="1">
    <location>
        <begin position="161"/>
        <end position="173"/>
    </location>
</feature>
<feature type="region of interest" description="Disordered" evidence="1">
    <location>
        <begin position="154"/>
        <end position="173"/>
    </location>
</feature>
<protein>
    <submittedName>
        <fullName evidence="2">Uncharacterized protein</fullName>
    </submittedName>
</protein>
<accession>A0A5C2S2I9</accession>
<evidence type="ECO:0000256" key="1">
    <source>
        <dbReference type="SAM" id="MobiDB-lite"/>
    </source>
</evidence>